<accession>A0A8I1M794</accession>
<evidence type="ECO:0000256" key="4">
    <source>
        <dbReference type="SAM" id="Coils"/>
    </source>
</evidence>
<dbReference type="EMBL" id="JAEKJW010000001">
    <property type="protein sequence ID" value="MBN8196200.1"/>
    <property type="molecule type" value="Genomic_DNA"/>
</dbReference>
<evidence type="ECO:0000256" key="3">
    <source>
        <dbReference type="PROSITE-ProRule" id="PRU00284"/>
    </source>
</evidence>
<dbReference type="PROSITE" id="PS50885">
    <property type="entry name" value="HAMP"/>
    <property type="match status" value="1"/>
</dbReference>
<comment type="caution">
    <text evidence="8">The sequence shown here is derived from an EMBL/GenBank/DDBJ whole genome shotgun (WGS) entry which is preliminary data.</text>
</comment>
<keyword evidence="4" id="KW-0175">Coiled coil</keyword>
<feature type="transmembrane region" description="Helical" evidence="5">
    <location>
        <begin position="296"/>
        <end position="318"/>
    </location>
</feature>
<dbReference type="PANTHER" id="PTHR32089:SF112">
    <property type="entry name" value="LYSOZYME-LIKE PROTEIN-RELATED"/>
    <property type="match status" value="1"/>
</dbReference>
<dbReference type="InterPro" id="IPR003660">
    <property type="entry name" value="HAMP_dom"/>
</dbReference>
<dbReference type="GO" id="GO:0016020">
    <property type="term" value="C:membrane"/>
    <property type="evidence" value="ECO:0007669"/>
    <property type="project" value="InterPro"/>
</dbReference>
<dbReference type="SUPFAM" id="SSF58104">
    <property type="entry name" value="Methyl-accepting chemotaxis protein (MCP) signaling domain"/>
    <property type="match status" value="1"/>
</dbReference>
<dbReference type="InterPro" id="IPR004089">
    <property type="entry name" value="MCPsignal_dom"/>
</dbReference>
<proteinExistence type="inferred from homology"/>
<dbReference type="CDD" id="cd06225">
    <property type="entry name" value="HAMP"/>
    <property type="match status" value="1"/>
</dbReference>
<sequence length="665" mass="71247">MSFLSRMKLVYQISLISIVALVIFAVVGTTQFVADQQRQSAQEIAKAATADQLVVDGISREFLNARRHEKDFVLRKSEEYITSHSEAAASVRSGLEELAGRKEIGELIGQVDQARAAFEDYVSEFANVVELQGKVGLDASSGLLGEMREAASEVETALGKIAQLEAMLGLSNTKDISIAVLKMRRDEKDFLATLDPVYVSNVDATAKEFDAALQKAGSIQDEKKAELAKLMTSYIADFKALADAVLAREESLAQLSVYYSAVEPVLVELSNSIGEVAERMQMQAEEIAHTGVQVTFAIFIAGALVLILLSIILARAIVRAITGLTGKMARLARNDFDVKLEEADRKDEIGEMGRSVVVFRENGLERQKLEAQQRELDEKQRKRIESQEKHIREFDNDVVAMMSEVGTAVQQLHAVSETLRSSAATANEQSTTVSAGTEEASSNVQLVATAATELSASIHEIAGQVSDTSQMAISASQRAQTTNEDIQGLNAAAVRIGEVIGLINDIAGQTNLLALNATIEAARAGEAGKGFAVVASEVKNLANQTAKATEDITLQINEIQQATLSAVEAIDEIVRMITDISERASAVAAAVEQQTVATSEISQNVEQAASATSEISSAMQGVSSAVAGTTEAATDVRGSADNLGRQSDSLSERIDQFLARMRAVS</sequence>
<dbReference type="Pfam" id="PF00672">
    <property type="entry name" value="HAMP"/>
    <property type="match status" value="1"/>
</dbReference>
<keyword evidence="5" id="KW-1133">Transmembrane helix</keyword>
<dbReference type="SMART" id="SM00283">
    <property type="entry name" value="MA"/>
    <property type="match status" value="1"/>
</dbReference>
<protein>
    <submittedName>
        <fullName evidence="8">HAMP domain-containing protein</fullName>
    </submittedName>
</protein>
<dbReference type="SMART" id="SM01358">
    <property type="entry name" value="HBM"/>
    <property type="match status" value="1"/>
</dbReference>
<evidence type="ECO:0000313" key="8">
    <source>
        <dbReference type="EMBL" id="MBN8196200.1"/>
    </source>
</evidence>
<gene>
    <name evidence="8" type="ORF">JF547_06925</name>
</gene>
<dbReference type="Pfam" id="PF00015">
    <property type="entry name" value="MCPsignal"/>
    <property type="match status" value="1"/>
</dbReference>
<dbReference type="PANTHER" id="PTHR32089">
    <property type="entry name" value="METHYL-ACCEPTING CHEMOTAXIS PROTEIN MCPB"/>
    <property type="match status" value="1"/>
</dbReference>
<keyword evidence="1 3" id="KW-0807">Transducer</keyword>
<dbReference type="PROSITE" id="PS50111">
    <property type="entry name" value="CHEMOTAXIS_TRANSDUC_2"/>
    <property type="match status" value="1"/>
</dbReference>
<feature type="coiled-coil region" evidence="4">
    <location>
        <begin position="362"/>
        <end position="389"/>
    </location>
</feature>
<evidence type="ECO:0000259" key="7">
    <source>
        <dbReference type="PROSITE" id="PS50885"/>
    </source>
</evidence>
<reference evidence="8" key="1">
    <citation type="submission" date="2020-12" db="EMBL/GenBank/DDBJ databases">
        <title>Oil enriched cultivation method for isolating marine PHA-producing bacteria.</title>
        <authorList>
            <person name="Zheng W."/>
            <person name="Yu S."/>
            <person name="Huang Y."/>
        </authorList>
    </citation>
    <scope>NUCLEOTIDE SEQUENCE</scope>
    <source>
        <strain evidence="8">SY-2-3</strain>
    </source>
</reference>
<dbReference type="Gene3D" id="6.10.340.10">
    <property type="match status" value="1"/>
</dbReference>
<dbReference type="Proteomes" id="UP000664405">
    <property type="component" value="Unassembled WGS sequence"/>
</dbReference>
<feature type="domain" description="Methyl-accepting transducer" evidence="6">
    <location>
        <begin position="415"/>
        <end position="630"/>
    </location>
</feature>
<dbReference type="GO" id="GO:0007165">
    <property type="term" value="P:signal transduction"/>
    <property type="evidence" value="ECO:0007669"/>
    <property type="project" value="UniProtKB-KW"/>
</dbReference>
<evidence type="ECO:0000313" key="9">
    <source>
        <dbReference type="Proteomes" id="UP000664405"/>
    </source>
</evidence>
<evidence type="ECO:0000259" key="6">
    <source>
        <dbReference type="PROSITE" id="PS50111"/>
    </source>
</evidence>
<dbReference type="Gene3D" id="1.10.287.950">
    <property type="entry name" value="Methyl-accepting chemotaxis protein"/>
    <property type="match status" value="1"/>
</dbReference>
<feature type="domain" description="HAMP" evidence="7">
    <location>
        <begin position="315"/>
        <end position="368"/>
    </location>
</feature>
<name>A0A8I1M794_9PROT</name>
<evidence type="ECO:0000256" key="5">
    <source>
        <dbReference type="SAM" id="Phobius"/>
    </source>
</evidence>
<keyword evidence="5" id="KW-0472">Membrane</keyword>
<keyword evidence="5" id="KW-0812">Transmembrane</keyword>
<organism evidence="8 9">
    <name type="scientific">Thalassospira povalilytica</name>
    <dbReference type="NCBI Taxonomy" id="732237"/>
    <lineage>
        <taxon>Bacteria</taxon>
        <taxon>Pseudomonadati</taxon>
        <taxon>Pseudomonadota</taxon>
        <taxon>Alphaproteobacteria</taxon>
        <taxon>Rhodospirillales</taxon>
        <taxon>Thalassospiraceae</taxon>
        <taxon>Thalassospira</taxon>
    </lineage>
</organism>
<evidence type="ECO:0000256" key="1">
    <source>
        <dbReference type="ARBA" id="ARBA00023224"/>
    </source>
</evidence>
<feature type="transmembrane region" description="Helical" evidence="5">
    <location>
        <begin position="9"/>
        <end position="34"/>
    </location>
</feature>
<dbReference type="InterPro" id="IPR032255">
    <property type="entry name" value="HBM"/>
</dbReference>
<comment type="similarity">
    <text evidence="2">Belongs to the methyl-accepting chemotaxis (MCP) protein family.</text>
</comment>
<evidence type="ECO:0000256" key="2">
    <source>
        <dbReference type="ARBA" id="ARBA00029447"/>
    </source>
</evidence>
<dbReference type="AlphaFoldDB" id="A0A8I1M794"/>
<dbReference type="SMART" id="SM00304">
    <property type="entry name" value="HAMP"/>
    <property type="match status" value="1"/>
</dbReference>
<dbReference type="RefSeq" id="WP_206926992.1">
    <property type="nucleotide sequence ID" value="NZ_JAEKJW010000001.1"/>
</dbReference>